<dbReference type="RefSeq" id="WP_172243059.1">
    <property type="nucleotide sequence ID" value="NZ_JABFDP010000047.1"/>
</dbReference>
<feature type="chain" id="PRO_5046976628" evidence="2">
    <location>
        <begin position="29"/>
        <end position="626"/>
    </location>
</feature>
<evidence type="ECO:0000313" key="5">
    <source>
        <dbReference type="Proteomes" id="UP001314635"/>
    </source>
</evidence>
<dbReference type="PANTHER" id="PTHR45648:SF22">
    <property type="entry name" value="GDSL LIPASE_ACYLHYDROLASE FAMILY PROTEIN (AFU_ORTHOLOGUE AFUA_4G14700)"/>
    <property type="match status" value="1"/>
</dbReference>
<dbReference type="PANTHER" id="PTHR45648">
    <property type="entry name" value="GDSL LIPASE/ACYLHYDROLASE FAMILY PROTEIN (AFU_ORTHOLOGUE AFUA_4G14700)"/>
    <property type="match status" value="1"/>
</dbReference>
<dbReference type="Gene3D" id="2.40.128.130">
    <property type="entry name" value="Autotransporter beta-domain"/>
    <property type="match status" value="1"/>
</dbReference>
<protein>
    <submittedName>
        <fullName evidence="4">Autotransporter domain-containing protein</fullName>
    </submittedName>
</protein>
<dbReference type="InterPro" id="IPR005546">
    <property type="entry name" value="Autotransporte_beta"/>
</dbReference>
<organism evidence="4 5">
    <name type="scientific">Bradyrhizobium denitrificans</name>
    <dbReference type="NCBI Taxonomy" id="2734912"/>
    <lineage>
        <taxon>Bacteria</taxon>
        <taxon>Pseudomonadati</taxon>
        <taxon>Pseudomonadota</taxon>
        <taxon>Alphaproteobacteria</taxon>
        <taxon>Hyphomicrobiales</taxon>
        <taxon>Nitrobacteraceae</taxon>
        <taxon>Bradyrhizobium</taxon>
    </lineage>
</organism>
<dbReference type="Proteomes" id="UP001314635">
    <property type="component" value="Unassembled WGS sequence"/>
</dbReference>
<dbReference type="SMART" id="SM00869">
    <property type="entry name" value="Autotransporter"/>
    <property type="match status" value="1"/>
</dbReference>
<dbReference type="Pfam" id="PF00657">
    <property type="entry name" value="Lipase_GDSL"/>
    <property type="match status" value="1"/>
</dbReference>
<dbReference type="InterPro" id="IPR051058">
    <property type="entry name" value="GDSL_Est/Lipase"/>
</dbReference>
<evidence type="ECO:0000313" key="4">
    <source>
        <dbReference type="EMBL" id="MBR1141140.1"/>
    </source>
</evidence>
<dbReference type="EMBL" id="JAFCLK010000056">
    <property type="protein sequence ID" value="MBR1141140.1"/>
    <property type="molecule type" value="Genomic_DNA"/>
</dbReference>
<dbReference type="SUPFAM" id="SSF52266">
    <property type="entry name" value="SGNH hydrolase"/>
    <property type="match status" value="1"/>
</dbReference>
<comment type="caution">
    <text evidence="4">The sequence shown here is derived from an EMBL/GenBank/DDBJ whole genome shotgun (WGS) entry which is preliminary data.</text>
</comment>
<keyword evidence="5" id="KW-1185">Reference proteome</keyword>
<accession>A0ABS5GIH3</accession>
<dbReference type="PROSITE" id="PS51257">
    <property type="entry name" value="PROKAR_LIPOPROTEIN"/>
    <property type="match status" value="1"/>
</dbReference>
<reference evidence="5" key="1">
    <citation type="journal article" date="2021" name="ISME J.">
        <title>Evolutionary origin and ecological implication of a unique nif island in free-living Bradyrhizobium lineages.</title>
        <authorList>
            <person name="Tao J."/>
        </authorList>
    </citation>
    <scope>NUCLEOTIDE SEQUENCE [LARGE SCALE GENOMIC DNA]</scope>
    <source>
        <strain evidence="5">SZCCT0094</strain>
    </source>
</reference>
<feature type="domain" description="Autotransporter" evidence="3">
    <location>
        <begin position="348"/>
        <end position="626"/>
    </location>
</feature>
<keyword evidence="1" id="KW-0378">Hydrolase</keyword>
<keyword evidence="2" id="KW-0732">Signal</keyword>
<dbReference type="PROSITE" id="PS51208">
    <property type="entry name" value="AUTOTRANSPORTER"/>
    <property type="match status" value="1"/>
</dbReference>
<gene>
    <name evidence="4" type="ORF">JQ619_35880</name>
</gene>
<dbReference type="SUPFAM" id="SSF103515">
    <property type="entry name" value="Autotransporter"/>
    <property type="match status" value="1"/>
</dbReference>
<evidence type="ECO:0000256" key="2">
    <source>
        <dbReference type="SAM" id="SignalP"/>
    </source>
</evidence>
<evidence type="ECO:0000256" key="1">
    <source>
        <dbReference type="ARBA" id="ARBA00022801"/>
    </source>
</evidence>
<dbReference type="Pfam" id="PF03797">
    <property type="entry name" value="Autotransporter"/>
    <property type="match status" value="1"/>
</dbReference>
<proteinExistence type="predicted"/>
<sequence>MRPVSRTSLLCAVALSGACLQPSGPASAQTAFTRIQAFGDSYADTGNLWTFTGGIGKLPLYPTGRFSGGTNFVDTTSALLGIPQLNYAIGGATSGTTNVAGPGIPGFFQEWSGLTGFSGKISSTDLVEISIGGNDARAYYRAGGSLAGAPVAAAVTAQQAMAGINALVGSGARNIVFTAGDVSTLPEAVGNANAPAGAAYSRTYNSLMQASLAGVARSGVRVEYVDTGLIGTLIQANPQRYGFSNVGACPVACIGNPALQNQYLFYVDGVHLTSHGFEVLGQYIVNRLNAPLTFAPQGDVASITAMGFAATLFGKLDQFRETAGFAPSTMNSFAAVTKAPYTKAPPLAAISPWSFYMQGNGGISDRQGNVAANGFNLDSVGGTIGVEYRLAANAFIGTAFDYSNPKARLFNNAGTTDANSYQFGLYGAWASSNLFAEGLATVGHQDYRNTRPGVVDTITSNPGGTTFVAAGKAGYLFDAGAAKIGPIGGLTYARARVDGFTEAGDPALTLTVGSQTAETLIGSLGVQLRTPFQMQGATIHPYLNLTLDDDIIGNGRLIQYSATSAPVIVNNWTVPNGTSHNVYGRVSAGVVAPFWSNVALTANVSRTIGRSGGDDFFGSGGLKISF</sequence>
<evidence type="ECO:0000259" key="3">
    <source>
        <dbReference type="PROSITE" id="PS51208"/>
    </source>
</evidence>
<feature type="signal peptide" evidence="2">
    <location>
        <begin position="1"/>
        <end position="28"/>
    </location>
</feature>
<dbReference type="InterPro" id="IPR036514">
    <property type="entry name" value="SGNH_hydro_sf"/>
</dbReference>
<dbReference type="InterPro" id="IPR036709">
    <property type="entry name" value="Autotransporte_beta_dom_sf"/>
</dbReference>
<name>A0ABS5GIH3_9BRAD</name>
<dbReference type="Gene3D" id="3.40.50.1110">
    <property type="entry name" value="SGNH hydrolase"/>
    <property type="match status" value="1"/>
</dbReference>
<dbReference type="InterPro" id="IPR001087">
    <property type="entry name" value="GDSL"/>
</dbReference>